<keyword evidence="2" id="KW-1185">Reference proteome</keyword>
<dbReference type="OrthoDB" id="344755at2"/>
<protein>
    <submittedName>
        <fullName evidence="1">Uncharacterized protein</fullName>
    </submittedName>
</protein>
<reference evidence="1 2" key="1">
    <citation type="submission" date="2019-11" db="EMBL/GenBank/DDBJ databases">
        <title>Whole-genome sequence of the anaerobic purple sulfur bacterium Allochromatium palmeri DSM 15591.</title>
        <authorList>
            <person name="Kyndt J.A."/>
            <person name="Meyer T.E."/>
        </authorList>
    </citation>
    <scope>NUCLEOTIDE SEQUENCE [LARGE SCALE GENOMIC DNA]</scope>
    <source>
        <strain evidence="1 2">DSM 15591</strain>
    </source>
</reference>
<evidence type="ECO:0000313" key="2">
    <source>
        <dbReference type="Proteomes" id="UP000434044"/>
    </source>
</evidence>
<accession>A0A6N8EAU2</accession>
<proteinExistence type="predicted"/>
<comment type="caution">
    <text evidence="1">The sequence shown here is derived from an EMBL/GenBank/DDBJ whole genome shotgun (WGS) entry which is preliminary data.</text>
</comment>
<evidence type="ECO:0000313" key="1">
    <source>
        <dbReference type="EMBL" id="MTW21393.1"/>
    </source>
</evidence>
<sequence>MPELHPQFLTDPDGKRLSVVLPIAEYEALMSYLEDIEDVKAAEEAWRKIESGEDAVISLDEFLCDDLAR</sequence>
<dbReference type="Proteomes" id="UP000434044">
    <property type="component" value="Unassembled WGS sequence"/>
</dbReference>
<dbReference type="RefSeq" id="WP_155449980.1">
    <property type="nucleotide sequence ID" value="NZ_WNKT01000018.1"/>
</dbReference>
<dbReference type="EMBL" id="WNKT01000018">
    <property type="protein sequence ID" value="MTW21393.1"/>
    <property type="molecule type" value="Genomic_DNA"/>
</dbReference>
<dbReference type="AlphaFoldDB" id="A0A6N8EAU2"/>
<gene>
    <name evidence="1" type="ORF">GJ668_09840</name>
</gene>
<name>A0A6N8EAU2_9GAMM</name>
<organism evidence="1 2">
    <name type="scientific">Allochromatium palmeri</name>
    <dbReference type="NCBI Taxonomy" id="231048"/>
    <lineage>
        <taxon>Bacteria</taxon>
        <taxon>Pseudomonadati</taxon>
        <taxon>Pseudomonadota</taxon>
        <taxon>Gammaproteobacteria</taxon>
        <taxon>Chromatiales</taxon>
        <taxon>Chromatiaceae</taxon>
        <taxon>Allochromatium</taxon>
    </lineage>
</organism>